<protein>
    <submittedName>
        <fullName evidence="1">Uncharacterized protein</fullName>
    </submittedName>
</protein>
<gene>
    <name evidence="1" type="ORF">DB30_05103</name>
</gene>
<sequence length="43" mass="4545">MSFLVPPAVLAVARTLDAPALVLALEAITAVRESPLSIRTRSK</sequence>
<proteinExistence type="predicted"/>
<evidence type="ECO:0000313" key="1">
    <source>
        <dbReference type="EMBL" id="KIG15912.1"/>
    </source>
</evidence>
<name>A0A0C2D7A5_9BACT</name>
<reference evidence="1 2" key="1">
    <citation type="submission" date="2014-12" db="EMBL/GenBank/DDBJ databases">
        <title>Genome assembly of Enhygromyxa salina DSM 15201.</title>
        <authorList>
            <person name="Sharma G."/>
            <person name="Subramanian S."/>
        </authorList>
    </citation>
    <scope>NUCLEOTIDE SEQUENCE [LARGE SCALE GENOMIC DNA]</scope>
    <source>
        <strain evidence="1 2">DSM 15201</strain>
    </source>
</reference>
<comment type="caution">
    <text evidence="1">The sequence shown here is derived from an EMBL/GenBank/DDBJ whole genome shotgun (WGS) entry which is preliminary data.</text>
</comment>
<dbReference type="AlphaFoldDB" id="A0A0C2D7A5"/>
<dbReference type="EMBL" id="JMCC02000045">
    <property type="protein sequence ID" value="KIG15912.1"/>
    <property type="molecule type" value="Genomic_DNA"/>
</dbReference>
<organism evidence="1 2">
    <name type="scientific">Enhygromyxa salina</name>
    <dbReference type="NCBI Taxonomy" id="215803"/>
    <lineage>
        <taxon>Bacteria</taxon>
        <taxon>Pseudomonadati</taxon>
        <taxon>Myxococcota</taxon>
        <taxon>Polyangia</taxon>
        <taxon>Nannocystales</taxon>
        <taxon>Nannocystaceae</taxon>
        <taxon>Enhygromyxa</taxon>
    </lineage>
</organism>
<dbReference type="Proteomes" id="UP000031599">
    <property type="component" value="Unassembled WGS sequence"/>
</dbReference>
<evidence type="ECO:0000313" key="2">
    <source>
        <dbReference type="Proteomes" id="UP000031599"/>
    </source>
</evidence>
<accession>A0A0C2D7A5</accession>